<evidence type="ECO:0000313" key="3">
    <source>
        <dbReference type="EMBL" id="MFD1041849.1"/>
    </source>
</evidence>
<keyword evidence="4" id="KW-1185">Reference proteome</keyword>
<keyword evidence="3" id="KW-0540">Nuclease</keyword>
<accession>A0ABW3LWU8</accession>
<feature type="domain" description="Endonuclease/exonuclease/phosphatase" evidence="2">
    <location>
        <begin position="42"/>
        <end position="272"/>
    </location>
</feature>
<dbReference type="SUPFAM" id="SSF56219">
    <property type="entry name" value="DNase I-like"/>
    <property type="match status" value="1"/>
</dbReference>
<dbReference type="PANTHER" id="PTHR14859:SF15">
    <property type="entry name" value="ENDONUCLEASE_EXONUCLEASE_PHOSPHATASE DOMAIN-CONTAINING PROTEIN"/>
    <property type="match status" value="1"/>
</dbReference>
<dbReference type="RefSeq" id="WP_162375626.1">
    <property type="nucleotide sequence ID" value="NZ_JBHTKN010000003.1"/>
</dbReference>
<dbReference type="Pfam" id="PF03372">
    <property type="entry name" value="Exo_endo_phos"/>
    <property type="match status" value="1"/>
</dbReference>
<protein>
    <submittedName>
        <fullName evidence="3">Endonuclease/exonuclease/phosphatase family protein</fullName>
    </submittedName>
</protein>
<dbReference type="Gene3D" id="3.60.10.10">
    <property type="entry name" value="Endonuclease/exonuclease/phosphatase"/>
    <property type="match status" value="1"/>
</dbReference>
<name>A0ABW3LWU8_9GAMM</name>
<reference evidence="4" key="1">
    <citation type="journal article" date="2019" name="Int. J. Syst. Evol. Microbiol.">
        <title>The Global Catalogue of Microorganisms (GCM) 10K type strain sequencing project: providing services to taxonomists for standard genome sequencing and annotation.</title>
        <authorList>
            <consortium name="The Broad Institute Genomics Platform"/>
            <consortium name="The Broad Institute Genome Sequencing Center for Infectious Disease"/>
            <person name="Wu L."/>
            <person name="Ma J."/>
        </authorList>
    </citation>
    <scope>NUCLEOTIDE SEQUENCE [LARGE SCALE GENOMIC DNA]</scope>
    <source>
        <strain evidence="4">CCUG 55854</strain>
    </source>
</reference>
<dbReference type="InterPro" id="IPR051916">
    <property type="entry name" value="GPI-anchor_lipid_remodeler"/>
</dbReference>
<dbReference type="PANTHER" id="PTHR14859">
    <property type="entry name" value="CALCOFLUOR WHITE HYPERSENSITIVE PROTEIN PRECURSOR"/>
    <property type="match status" value="1"/>
</dbReference>
<dbReference type="InterPro" id="IPR036691">
    <property type="entry name" value="Endo/exonu/phosph_ase_sf"/>
</dbReference>
<feature type="signal peptide" evidence="1">
    <location>
        <begin position="1"/>
        <end position="22"/>
    </location>
</feature>
<comment type="caution">
    <text evidence="3">The sequence shown here is derived from an EMBL/GenBank/DDBJ whole genome shotgun (WGS) entry which is preliminary data.</text>
</comment>
<evidence type="ECO:0000313" key="4">
    <source>
        <dbReference type="Proteomes" id="UP001597033"/>
    </source>
</evidence>
<evidence type="ECO:0000259" key="2">
    <source>
        <dbReference type="Pfam" id="PF03372"/>
    </source>
</evidence>
<proteinExistence type="predicted"/>
<keyword evidence="1" id="KW-0732">Signal</keyword>
<sequence length="287" mass="31332">MSLPPRLAVRLLLCAVLLPALAGAAAKAGGEARAAAPEFTLVTLNLYHDRDDWPKRRVQIVNTLRALEPDAIVLQEVLQHEGLPNQATWLARELGYHWHFVTTDPPSHARRYGNALLSRQPLIEQGETLLHPLDDHRTAGMARVLVDGRPLNLYFTHLHSAPDGGAIRAGQLADLMAYVEATSDGIASAIAGDFNAEPGAPELAALREGWDDAWAALHPDVDEEAASTLNPAYFASPARIDHVFLQRGLLHPLKAELLFTTPDAAGTWASDHRGLRVRFRIDDPATH</sequence>
<feature type="chain" id="PRO_5045261102" evidence="1">
    <location>
        <begin position="23"/>
        <end position="287"/>
    </location>
</feature>
<organism evidence="3 4">
    <name type="scientific">Pseudoxanthomonas kaohsiungensis</name>
    <dbReference type="NCBI Taxonomy" id="283923"/>
    <lineage>
        <taxon>Bacteria</taxon>
        <taxon>Pseudomonadati</taxon>
        <taxon>Pseudomonadota</taxon>
        <taxon>Gammaproteobacteria</taxon>
        <taxon>Lysobacterales</taxon>
        <taxon>Lysobacteraceae</taxon>
        <taxon>Pseudoxanthomonas</taxon>
    </lineage>
</organism>
<keyword evidence="3" id="KW-0255">Endonuclease</keyword>
<dbReference type="InterPro" id="IPR005135">
    <property type="entry name" value="Endo/exonuclease/phosphatase"/>
</dbReference>
<dbReference type="GO" id="GO:0004519">
    <property type="term" value="F:endonuclease activity"/>
    <property type="evidence" value="ECO:0007669"/>
    <property type="project" value="UniProtKB-KW"/>
</dbReference>
<dbReference type="Proteomes" id="UP001597033">
    <property type="component" value="Unassembled WGS sequence"/>
</dbReference>
<evidence type="ECO:0000256" key="1">
    <source>
        <dbReference type="SAM" id="SignalP"/>
    </source>
</evidence>
<dbReference type="EMBL" id="JBHTKN010000003">
    <property type="protein sequence ID" value="MFD1041849.1"/>
    <property type="molecule type" value="Genomic_DNA"/>
</dbReference>
<gene>
    <name evidence="3" type="ORF">ACFQ2N_05745</name>
</gene>
<keyword evidence="3" id="KW-0378">Hydrolase</keyword>